<dbReference type="NCBIfam" id="TIGR00151">
    <property type="entry name" value="ispF"/>
    <property type="match status" value="1"/>
</dbReference>
<comment type="pathway">
    <text evidence="5 13">Isoprenoid biosynthesis; isopentenyl diphosphate biosynthesis via DXP pathway; isopentenyl diphosphate from 1-deoxy-D-xylulose 5-phosphate: step 2/6.</text>
</comment>
<dbReference type="SUPFAM" id="SSF69765">
    <property type="entry name" value="IpsF-like"/>
    <property type="match status" value="1"/>
</dbReference>
<feature type="binding site" evidence="13">
    <location>
        <begin position="364"/>
        <end position="367"/>
    </location>
    <ligand>
        <name>4-CDP-2-C-methyl-D-erythritol 2-phosphate</name>
        <dbReference type="ChEBI" id="CHEBI:57919"/>
    </ligand>
</feature>
<evidence type="ECO:0000256" key="9">
    <source>
        <dbReference type="ARBA" id="ARBA00022723"/>
    </source>
</evidence>
<dbReference type="RefSeq" id="WP_095065985.1">
    <property type="nucleotide sequence ID" value="NZ_LT906470.1"/>
</dbReference>
<dbReference type="InterPro" id="IPR020555">
    <property type="entry name" value="MECDP_synthase_CS"/>
</dbReference>
<evidence type="ECO:0000313" key="16">
    <source>
        <dbReference type="Proteomes" id="UP000214973"/>
    </source>
</evidence>
<comment type="function">
    <text evidence="13">Bifunctional enzyme that catalyzes the formation of 4-diphosphocytidyl-2-C-methyl-D-erythritol from CTP and 2-C-methyl-D-erythritol 4-phosphate (MEP) (IspD), and catalyzes the conversion of 4-diphosphocytidyl-2-C-methyl-D-erythritol 2-phosphate (CDP-ME2P) to 2-C-methyl-D-erythritol 2,4-cyclodiphosphate (ME-CPP) with a corresponding release of cytidine 5-monophosphate (CMP) (IspF).</text>
</comment>
<reference evidence="15 16" key="1">
    <citation type="submission" date="2017-06" db="EMBL/GenBank/DDBJ databases">
        <authorList>
            <consortium name="Pathogen Informatics"/>
        </authorList>
    </citation>
    <scope>NUCLEOTIDE SEQUENCE [LARGE SCALE GENOMIC DNA]</scope>
    <source>
        <strain evidence="15 16">NCTC12018</strain>
    </source>
</reference>
<feature type="binding site" evidence="13">
    <location>
        <begin position="266"/>
        <end position="267"/>
    </location>
    <ligand>
        <name>4-CDP-2-C-methyl-D-erythritol 2-phosphate</name>
        <dbReference type="ChEBI" id="CHEBI:57919"/>
    </ligand>
</feature>
<gene>
    <name evidence="13 15" type="primary">ispDF</name>
    <name evidence="15" type="ORF">SAMEA44547418_01030</name>
</gene>
<feature type="binding site" evidence="13">
    <location>
        <begin position="288"/>
        <end position="290"/>
    </location>
    <ligand>
        <name>4-CDP-2-C-methyl-D-erythritol 2-phosphate</name>
        <dbReference type="ChEBI" id="CHEBI:57919"/>
    </ligand>
</feature>
<comment type="pathway">
    <text evidence="4 13">Isoprenoid biosynthesis; isopentenyl diphosphate biosynthesis via DXP pathway; isopentenyl diphosphate from 1-deoxy-D-xylulose 5-phosphate: step 4/6.</text>
</comment>
<dbReference type="SUPFAM" id="SSF53448">
    <property type="entry name" value="Nucleotide-diphospho-sugar transferases"/>
    <property type="match status" value="1"/>
</dbReference>
<feature type="site" description="Transition state stabilizer" evidence="13">
    <location>
        <position position="24"/>
    </location>
</feature>
<sequence length="392" mass="42805">MDKEISCIVLAAGAGRRMAYKENKIFIPLGNCSIIQRTLQQVAKIKGLGEIILVVADGEEKYMANHIDSLDISVPIRIVTGGAERQDSVGCGLKAVSEKSSIILVHDGARPLATTDMFDSVVDAARKYGAATVGVPATDTIKRIDKNHKVVETLIRSELYQIQTPQGFQKELFQEAYQKASDDAFLGTDDVSLVEYLGKPVHIVDGDYCNIKVTTPNDIAVAKRYLGIEEKRMRVGFGYDIHQLKAGRPCILGGVHIESDVGPDGHSDADVLIHALMDAMLGAAGLRDIGYYFPPEDDQYKGISSLLLLEKVNSLLKEQGLEAYNIDIMVISETPKLKPHIDDMKANLQSVLHMPLERISIKATTNEMLGAIGRREGIATQAVVSVYEGEVL</sequence>
<evidence type="ECO:0000256" key="2">
    <source>
        <dbReference type="ARBA" id="ARBA00001282"/>
    </source>
</evidence>
<dbReference type="PANTHER" id="PTHR32125">
    <property type="entry name" value="2-C-METHYL-D-ERYTHRITOL 4-PHOSPHATE CYTIDYLYLTRANSFERASE, CHLOROPLASTIC"/>
    <property type="match status" value="1"/>
</dbReference>
<dbReference type="AlphaFoldDB" id="A0A239Z3Y6"/>
<feature type="site" description="Transition state stabilizer" evidence="13">
    <location>
        <position position="365"/>
    </location>
</feature>
<dbReference type="EMBL" id="LT906470">
    <property type="protein sequence ID" value="SNV66101.1"/>
    <property type="molecule type" value="Genomic_DNA"/>
</dbReference>
<dbReference type="GO" id="GO:0019288">
    <property type="term" value="P:isopentenyl diphosphate biosynthetic process, methylerythritol 4-phosphate pathway"/>
    <property type="evidence" value="ECO:0007669"/>
    <property type="project" value="UniProtKB-UniRule"/>
</dbReference>
<evidence type="ECO:0000259" key="14">
    <source>
        <dbReference type="Pfam" id="PF02542"/>
    </source>
</evidence>
<dbReference type="InterPro" id="IPR036571">
    <property type="entry name" value="MECDP_synthase_sf"/>
</dbReference>
<accession>A0A239Z3Y6</accession>
<dbReference type="InterPro" id="IPR050088">
    <property type="entry name" value="IspD/TarI_cytidylyltransf_bact"/>
</dbReference>
<comment type="catalytic activity">
    <reaction evidence="1 13">
        <text>4-CDP-2-C-methyl-D-erythritol 2-phosphate = 2-C-methyl-D-erythritol 2,4-cyclic diphosphate + CMP</text>
        <dbReference type="Rhea" id="RHEA:23864"/>
        <dbReference type="ChEBI" id="CHEBI:57919"/>
        <dbReference type="ChEBI" id="CHEBI:58483"/>
        <dbReference type="ChEBI" id="CHEBI:60377"/>
        <dbReference type="EC" id="4.6.1.12"/>
    </reaction>
</comment>
<dbReference type="HAMAP" id="MF_00107">
    <property type="entry name" value="IspF"/>
    <property type="match status" value="1"/>
</dbReference>
<evidence type="ECO:0000313" key="15">
    <source>
        <dbReference type="EMBL" id="SNV66101.1"/>
    </source>
</evidence>
<dbReference type="Pfam" id="PF01128">
    <property type="entry name" value="IspD"/>
    <property type="match status" value="1"/>
</dbReference>
<feature type="region of interest" description="2-C-methyl-D-erythritol 2,4-cyclodiphosphate synthase" evidence="13">
    <location>
        <begin position="234"/>
        <end position="392"/>
    </location>
</feature>
<feature type="binding site" evidence="13">
    <location>
        <begin position="240"/>
        <end position="242"/>
    </location>
    <ligand>
        <name>4-CDP-2-C-methyl-D-erythritol 2-phosphate</name>
        <dbReference type="ChEBI" id="CHEBI:57919"/>
    </ligand>
</feature>
<dbReference type="EC" id="4.6.1.12" evidence="13"/>
<dbReference type="HAMAP" id="MF_00108">
    <property type="entry name" value="IspD"/>
    <property type="match status" value="1"/>
</dbReference>
<dbReference type="InterPro" id="IPR003526">
    <property type="entry name" value="MECDP_synthase"/>
</dbReference>
<comment type="caution">
    <text evidence="13">Lacks conserved residue(s) required for the propagation of feature annotation.</text>
</comment>
<dbReference type="CDD" id="cd02516">
    <property type="entry name" value="CDP-ME_synthetase"/>
    <property type="match status" value="1"/>
</dbReference>
<keyword evidence="8 13" id="KW-0548">Nucleotidyltransferase</keyword>
<keyword evidence="16" id="KW-1185">Reference proteome</keyword>
<feature type="binding site" evidence="13">
    <location>
        <position position="274"/>
    </location>
    <ligand>
        <name>a divalent metal cation</name>
        <dbReference type="ChEBI" id="CHEBI:60240"/>
    </ligand>
</feature>
<dbReference type="InterPro" id="IPR029044">
    <property type="entry name" value="Nucleotide-diphossugar_trans"/>
</dbReference>
<dbReference type="NCBIfam" id="TIGR00453">
    <property type="entry name" value="ispD"/>
    <property type="match status" value="1"/>
</dbReference>
<dbReference type="Proteomes" id="UP000214973">
    <property type="component" value="Chromosome 1"/>
</dbReference>
<evidence type="ECO:0000256" key="4">
    <source>
        <dbReference type="ARBA" id="ARBA00004709"/>
    </source>
</evidence>
<dbReference type="GO" id="GO:0050518">
    <property type="term" value="F:2-C-methyl-D-erythritol 4-phosphate cytidylyltransferase activity"/>
    <property type="evidence" value="ECO:0007669"/>
    <property type="project" value="UniProtKB-UniRule"/>
</dbReference>
<dbReference type="KEGG" id="vrm:44547418_01030"/>
<dbReference type="EC" id="2.7.7.60" evidence="13"/>
<dbReference type="GO" id="GO:0046872">
    <property type="term" value="F:metal ion binding"/>
    <property type="evidence" value="ECO:0007669"/>
    <property type="project" value="UniProtKB-KW"/>
</dbReference>
<proteinExistence type="inferred from homology"/>
<protein>
    <recommendedName>
        <fullName evidence="13">Bifunctional enzyme IspD/IspF</fullName>
    </recommendedName>
    <domain>
        <recommendedName>
            <fullName evidence="13">2-C-methyl-D-erythritol 4-phosphate cytidylyltransferase</fullName>
            <ecNumber evidence="13">2.7.7.60</ecNumber>
        </recommendedName>
        <alternativeName>
            <fullName evidence="13">4-diphosphocytidyl-2C-methyl-D-erythritol synthase</fullName>
        </alternativeName>
        <alternativeName>
            <fullName evidence="13">MEP cytidylyltransferase</fullName>
            <shortName evidence="13">MCT</shortName>
        </alternativeName>
    </domain>
    <domain>
        <recommendedName>
            <fullName evidence="13">2-C-methyl-D-erythritol 2,4-cyclodiphosphate synthase</fullName>
            <shortName evidence="13">MECDP-synthase</shortName>
            <shortName evidence="13">MECPP-synthase</shortName>
            <shortName evidence="13">MECPS</shortName>
            <ecNumber evidence="13">4.6.1.12</ecNumber>
        </recommendedName>
    </domain>
</protein>
<feature type="binding site" evidence="13">
    <location>
        <position position="242"/>
    </location>
    <ligand>
        <name>a divalent metal cation</name>
        <dbReference type="ChEBI" id="CHEBI:60240"/>
    </ligand>
</feature>
<dbReference type="InterPro" id="IPR018294">
    <property type="entry name" value="ISPD_synthase_CS"/>
</dbReference>
<dbReference type="InterPro" id="IPR034683">
    <property type="entry name" value="IspD/TarI"/>
</dbReference>
<evidence type="ECO:0000256" key="1">
    <source>
        <dbReference type="ARBA" id="ARBA00000200"/>
    </source>
</evidence>
<comment type="catalytic activity">
    <reaction evidence="2 13">
        <text>2-C-methyl-D-erythritol 4-phosphate + CTP + H(+) = 4-CDP-2-C-methyl-D-erythritol + diphosphate</text>
        <dbReference type="Rhea" id="RHEA:13429"/>
        <dbReference type="ChEBI" id="CHEBI:15378"/>
        <dbReference type="ChEBI" id="CHEBI:33019"/>
        <dbReference type="ChEBI" id="CHEBI:37563"/>
        <dbReference type="ChEBI" id="CHEBI:57823"/>
        <dbReference type="ChEBI" id="CHEBI:58262"/>
        <dbReference type="EC" id="2.7.7.60"/>
    </reaction>
</comment>
<dbReference type="GO" id="GO:0008685">
    <property type="term" value="F:2-C-methyl-D-erythritol 2,4-cyclodiphosphate synthase activity"/>
    <property type="evidence" value="ECO:0007669"/>
    <property type="project" value="UniProtKB-UniRule"/>
</dbReference>
<feature type="binding site" evidence="13">
    <location>
        <position position="240"/>
    </location>
    <ligand>
        <name>a divalent metal cation</name>
        <dbReference type="ChEBI" id="CHEBI:60240"/>
    </ligand>
</feature>
<keyword evidence="7 13" id="KW-0808">Transferase</keyword>
<keyword evidence="12 13" id="KW-0511">Multifunctional enzyme</keyword>
<feature type="site" description="Positions MEP for the nucleophilic attack" evidence="13">
    <location>
        <position position="156"/>
    </location>
</feature>
<name>A0A239Z3Y6_9FIRM</name>
<dbReference type="InterPro" id="IPR026596">
    <property type="entry name" value="IspD/F"/>
</dbReference>
<evidence type="ECO:0000256" key="7">
    <source>
        <dbReference type="ARBA" id="ARBA00022679"/>
    </source>
</evidence>
<comment type="cofactor">
    <cofactor evidence="3 13">
        <name>a divalent metal cation</name>
        <dbReference type="ChEBI" id="CHEBI:60240"/>
    </cofactor>
</comment>
<feature type="site" description="Transition state stabilizer" evidence="13">
    <location>
        <position position="266"/>
    </location>
</feature>
<evidence type="ECO:0000256" key="11">
    <source>
        <dbReference type="ARBA" id="ARBA00023239"/>
    </source>
</evidence>
<dbReference type="PROSITE" id="PS01295">
    <property type="entry name" value="ISPD"/>
    <property type="match status" value="1"/>
</dbReference>
<dbReference type="Gene3D" id="3.90.550.10">
    <property type="entry name" value="Spore Coat Polysaccharide Biosynthesis Protein SpsA, Chain A"/>
    <property type="match status" value="1"/>
</dbReference>
<dbReference type="GO" id="GO:0016114">
    <property type="term" value="P:terpenoid biosynthetic process"/>
    <property type="evidence" value="ECO:0007669"/>
    <property type="project" value="InterPro"/>
</dbReference>
<comment type="similarity">
    <text evidence="6">Belongs to the IspD/TarI cytidylyltransferase family. IspD subfamily.</text>
</comment>
<feature type="region of interest" description="2-C-methyl-D-erythritol 4-phosphate cytidylyltransferase" evidence="13">
    <location>
        <begin position="1"/>
        <end position="233"/>
    </location>
</feature>
<evidence type="ECO:0000256" key="8">
    <source>
        <dbReference type="ARBA" id="ARBA00022695"/>
    </source>
</evidence>
<dbReference type="InterPro" id="IPR001228">
    <property type="entry name" value="IspD"/>
</dbReference>
<feature type="site" description="Transition state stabilizer" evidence="13">
    <location>
        <position position="17"/>
    </location>
</feature>
<feature type="binding site" evidence="13">
    <location>
        <position position="374"/>
    </location>
    <ligand>
        <name>4-CDP-2-C-methyl-D-erythritol 2-phosphate</name>
        <dbReference type="ChEBI" id="CHEBI:57919"/>
    </ligand>
</feature>
<evidence type="ECO:0000256" key="5">
    <source>
        <dbReference type="ARBA" id="ARBA00004787"/>
    </source>
</evidence>
<evidence type="ECO:0000256" key="13">
    <source>
        <dbReference type="HAMAP-Rule" id="MF_01520"/>
    </source>
</evidence>
<feature type="domain" description="2-C-methyl-D-erythritol 2,4-cyclodiphosphate synthase" evidence="14">
    <location>
        <begin position="233"/>
        <end position="386"/>
    </location>
</feature>
<evidence type="ECO:0000256" key="12">
    <source>
        <dbReference type="ARBA" id="ARBA00023268"/>
    </source>
</evidence>
<dbReference type="Gene3D" id="3.30.1330.50">
    <property type="entry name" value="2-C-methyl-D-erythritol 2,4-cyclodiphosphate synthase"/>
    <property type="match status" value="1"/>
</dbReference>
<dbReference type="PROSITE" id="PS01350">
    <property type="entry name" value="ISPF"/>
    <property type="match status" value="1"/>
</dbReference>
<dbReference type="PANTHER" id="PTHR32125:SF4">
    <property type="entry name" value="2-C-METHYL-D-ERYTHRITOL 4-PHOSPHATE CYTIDYLYLTRANSFERASE, CHLOROPLASTIC"/>
    <property type="match status" value="1"/>
</dbReference>
<keyword evidence="11 13" id="KW-0456">Lyase</keyword>
<dbReference type="Pfam" id="PF02542">
    <property type="entry name" value="YgbB"/>
    <property type="match status" value="1"/>
</dbReference>
<comment type="similarity">
    <text evidence="13">In the N-terminal section; belongs to the IspD/TarI cytidylyltransferase family. IspD subfamily.</text>
</comment>
<evidence type="ECO:0000256" key="10">
    <source>
        <dbReference type="ARBA" id="ARBA00023229"/>
    </source>
</evidence>
<keyword evidence="10 13" id="KW-0414">Isoprene biosynthesis</keyword>
<feature type="site" description="Positions MEP for the nucleophilic attack" evidence="13">
    <location>
        <position position="212"/>
    </location>
</feature>
<dbReference type="CDD" id="cd00554">
    <property type="entry name" value="MECDP_synthase"/>
    <property type="match status" value="1"/>
</dbReference>
<dbReference type="UniPathway" id="UPA00056">
    <property type="reaction ID" value="UER00093"/>
</dbReference>
<organism evidence="15 16">
    <name type="scientific">Veillonella rodentium</name>
    <dbReference type="NCBI Taxonomy" id="248315"/>
    <lineage>
        <taxon>Bacteria</taxon>
        <taxon>Bacillati</taxon>
        <taxon>Bacillota</taxon>
        <taxon>Negativicutes</taxon>
        <taxon>Veillonellales</taxon>
        <taxon>Veillonellaceae</taxon>
        <taxon>Veillonella</taxon>
    </lineage>
</organism>
<evidence type="ECO:0000256" key="3">
    <source>
        <dbReference type="ARBA" id="ARBA00001968"/>
    </source>
</evidence>
<evidence type="ECO:0000256" key="6">
    <source>
        <dbReference type="ARBA" id="ARBA00009789"/>
    </source>
</evidence>
<dbReference type="HAMAP" id="MF_01520">
    <property type="entry name" value="IspDF"/>
    <property type="match status" value="1"/>
</dbReference>
<comment type="similarity">
    <text evidence="13">In the C-terminal section; belongs to the IspF family.</text>
</comment>
<keyword evidence="9 13" id="KW-0479">Metal-binding</keyword>
<dbReference type="FunFam" id="3.90.550.10:FF:000003">
    <property type="entry name" value="2-C-methyl-D-erythritol 4-phosphate cytidylyltransferase"/>
    <property type="match status" value="1"/>
</dbReference>